<comment type="caution">
    <text evidence="2">The sequence shown here is derived from an EMBL/GenBank/DDBJ whole genome shotgun (WGS) entry which is preliminary data.</text>
</comment>
<sequence length="39" mass="4158">MRPRSIDSLPTGEQIPYDSPKGDCVLKISPNRGARGACA</sequence>
<gene>
    <name evidence="2" type="ORF">PORUE0001_0644</name>
</gene>
<feature type="region of interest" description="Disordered" evidence="1">
    <location>
        <begin position="1"/>
        <end position="21"/>
    </location>
</feature>
<evidence type="ECO:0000313" key="2">
    <source>
        <dbReference type="EMBL" id="EEK16885.1"/>
    </source>
</evidence>
<dbReference type="EMBL" id="ACLR01000123">
    <property type="protein sequence ID" value="EEK16885.1"/>
    <property type="molecule type" value="Genomic_DNA"/>
</dbReference>
<evidence type="ECO:0000313" key="3">
    <source>
        <dbReference type="Proteomes" id="UP000003303"/>
    </source>
</evidence>
<dbReference type="Proteomes" id="UP000003303">
    <property type="component" value="Unassembled WGS sequence"/>
</dbReference>
<evidence type="ECO:0000256" key="1">
    <source>
        <dbReference type="SAM" id="MobiDB-lite"/>
    </source>
</evidence>
<accession>C2MBG7</accession>
<reference evidence="2 3" key="1">
    <citation type="submission" date="2009-04" db="EMBL/GenBank/DDBJ databases">
        <authorList>
            <person name="Sebastian Y."/>
            <person name="Madupu R."/>
            <person name="Durkin A.S."/>
            <person name="Torralba M."/>
            <person name="Methe B."/>
            <person name="Sutton G.G."/>
            <person name="Strausberg R.L."/>
            <person name="Nelson K.E."/>
        </authorList>
    </citation>
    <scope>NUCLEOTIDE SEQUENCE [LARGE SCALE GENOMIC DNA]</scope>
    <source>
        <strain evidence="2 3">60-3</strain>
    </source>
</reference>
<dbReference type="AlphaFoldDB" id="C2MBG7"/>
<keyword evidence="3" id="KW-1185">Reference proteome</keyword>
<dbReference type="STRING" id="596327.PORUE0001_0644"/>
<proteinExistence type="predicted"/>
<name>C2MBG7_9PORP</name>
<organism evidence="2 3">
    <name type="scientific">Porphyromonas uenonis 60-3</name>
    <dbReference type="NCBI Taxonomy" id="596327"/>
    <lineage>
        <taxon>Bacteria</taxon>
        <taxon>Pseudomonadati</taxon>
        <taxon>Bacteroidota</taxon>
        <taxon>Bacteroidia</taxon>
        <taxon>Bacteroidales</taxon>
        <taxon>Porphyromonadaceae</taxon>
        <taxon>Porphyromonas</taxon>
    </lineage>
</organism>
<protein>
    <submittedName>
        <fullName evidence="2">Uncharacterized protein</fullName>
    </submittedName>
</protein>